<feature type="domain" description="Nuclear pore localisation protein NPL4 C-terminal" evidence="2">
    <location>
        <begin position="297"/>
        <end position="365"/>
    </location>
</feature>
<dbReference type="GO" id="GO:0043130">
    <property type="term" value="F:ubiquitin binding"/>
    <property type="evidence" value="ECO:0007669"/>
    <property type="project" value="TreeGrafter"/>
</dbReference>
<dbReference type="InterPro" id="IPR007717">
    <property type="entry name" value="NPL4_C"/>
</dbReference>
<protein>
    <submittedName>
        <fullName evidence="4">Npl4 family protein</fullName>
    </submittedName>
</protein>
<evidence type="ECO:0000313" key="5">
    <source>
        <dbReference type="Proteomes" id="UP000095192"/>
    </source>
</evidence>
<dbReference type="Gene3D" id="3.40.140.10">
    <property type="entry name" value="Cytidine Deaminase, domain 2"/>
    <property type="match status" value="1"/>
</dbReference>
<dbReference type="Gene3D" id="3.10.20.90">
    <property type="entry name" value="Phosphatidylinositol 3-kinase Catalytic Subunit, Chain A, domain 1"/>
    <property type="match status" value="1"/>
</dbReference>
<evidence type="ECO:0000259" key="3">
    <source>
        <dbReference type="Pfam" id="PF11543"/>
    </source>
</evidence>
<dbReference type="AlphaFoldDB" id="A0A1D3D002"/>
<comment type="caution">
    <text evidence="4">The sequence shown here is derived from an EMBL/GenBank/DDBJ whole genome shotgun (WGS) entry which is preliminary data.</text>
</comment>
<dbReference type="GO" id="GO:0005634">
    <property type="term" value="C:nucleus"/>
    <property type="evidence" value="ECO:0007669"/>
    <property type="project" value="TreeGrafter"/>
</dbReference>
<dbReference type="PANTHER" id="PTHR12710:SF0">
    <property type="entry name" value="NUCLEAR PROTEIN LOCALIZATION PROTEIN 4 HOMOLOG"/>
    <property type="match status" value="1"/>
</dbReference>
<name>A0A1D3D002_9EIME</name>
<dbReference type="VEuPathDB" id="ToxoDB:cyc_05693"/>
<dbReference type="InParanoid" id="A0A1D3D002"/>
<proteinExistence type="predicted"/>
<sequence length="531" mass="58983">MFGPLLYELIPSELTQTDFFEGTTALANGLYLRLCVASPAAGAPAAVLVYAIGIISTSSTLCNSSKGSPCHSYRPSHPTLKSRSDRKRSSPPCSKPHQLKPLKHPDSAKSSSHTTEMEGQHLVLRLRASSGHSRVTCNSSITASELYVQVAQQLKVPEDTLDLYTDAAKKQLLPRAACCVESLGLSSGCLLFVDTRGSNAVVRHSATLFTPSHSLKDVALDIPPAEEERDYAVLDLPLVNSFTATKLQAGHMNKLPQTLTLKHQVYRHVDHLELMNVSEVQQFVSYWKNDLNMQQQRCGFMFGYYREDRHYPLGIRAVCEAVYEPPQEGTEDEFRLLEGHASEMELAAAVAARLGLELIGFVFTHKPRKQLLTPKEVLFLAKLSLLACFEVWRDGTALCYRYTRLSRTRETFSLRVLLCELLPQATARSPSVESFLGVRSFFQHTHFPRENRIIAQTPQDIQAYFNHPSMSRSAAGAAGGSDANWSRFCDFHLLLYVARLFDLPTSLTICDSVSKETPVDAGMEDILKSLA</sequence>
<dbReference type="GO" id="GO:0031625">
    <property type="term" value="F:ubiquitin protein ligase binding"/>
    <property type="evidence" value="ECO:0007669"/>
    <property type="project" value="TreeGrafter"/>
</dbReference>
<gene>
    <name evidence="4" type="ORF">cyc_05693</name>
</gene>
<dbReference type="Proteomes" id="UP000095192">
    <property type="component" value="Unassembled WGS sequence"/>
</dbReference>
<dbReference type="GO" id="GO:0006511">
    <property type="term" value="P:ubiquitin-dependent protein catabolic process"/>
    <property type="evidence" value="ECO:0007669"/>
    <property type="project" value="InterPro"/>
</dbReference>
<feature type="domain" description="Nuclear pore localisation protein Npl4 ubiquitin-like" evidence="3">
    <location>
        <begin position="121"/>
        <end position="194"/>
    </location>
</feature>
<organism evidence="4 5">
    <name type="scientific">Cyclospora cayetanensis</name>
    <dbReference type="NCBI Taxonomy" id="88456"/>
    <lineage>
        <taxon>Eukaryota</taxon>
        <taxon>Sar</taxon>
        <taxon>Alveolata</taxon>
        <taxon>Apicomplexa</taxon>
        <taxon>Conoidasida</taxon>
        <taxon>Coccidia</taxon>
        <taxon>Eucoccidiorida</taxon>
        <taxon>Eimeriorina</taxon>
        <taxon>Eimeriidae</taxon>
        <taxon>Cyclospora</taxon>
    </lineage>
</organism>
<dbReference type="InterPro" id="IPR016563">
    <property type="entry name" value="Npl4"/>
</dbReference>
<dbReference type="EMBL" id="JROU02001325">
    <property type="protein sequence ID" value="OEH76783.1"/>
    <property type="molecule type" value="Genomic_DNA"/>
</dbReference>
<evidence type="ECO:0000313" key="4">
    <source>
        <dbReference type="EMBL" id="OEH76783.1"/>
    </source>
</evidence>
<dbReference type="VEuPathDB" id="ToxoDB:LOC34622006"/>
<keyword evidence="5" id="KW-1185">Reference proteome</keyword>
<dbReference type="Pfam" id="PF05021">
    <property type="entry name" value="NPL4"/>
    <property type="match status" value="1"/>
</dbReference>
<dbReference type="InterPro" id="IPR024682">
    <property type="entry name" value="Npl4_Ub-like_dom"/>
</dbReference>
<accession>A0A1D3D002</accession>
<dbReference type="PANTHER" id="PTHR12710">
    <property type="entry name" value="NUCLEAR PROTEIN LOCALIZATION 4"/>
    <property type="match status" value="1"/>
</dbReference>
<dbReference type="Pfam" id="PF11543">
    <property type="entry name" value="UN_NPL4"/>
    <property type="match status" value="1"/>
</dbReference>
<evidence type="ECO:0000256" key="1">
    <source>
        <dbReference type="SAM" id="MobiDB-lite"/>
    </source>
</evidence>
<feature type="region of interest" description="Disordered" evidence="1">
    <location>
        <begin position="61"/>
        <end position="118"/>
    </location>
</feature>
<dbReference type="FunCoup" id="A0A1D3D002">
    <property type="interactions" value="276"/>
</dbReference>
<evidence type="ECO:0000259" key="2">
    <source>
        <dbReference type="Pfam" id="PF05021"/>
    </source>
</evidence>
<reference evidence="4 5" key="1">
    <citation type="journal article" date="2016" name="BMC Genomics">
        <title>Comparative genomics reveals Cyclospora cayetanensis possesses coccidia-like metabolism and invasion components but unique surface antigens.</title>
        <authorList>
            <person name="Liu S."/>
            <person name="Wang L."/>
            <person name="Zheng H."/>
            <person name="Xu Z."/>
            <person name="Roellig D.M."/>
            <person name="Li N."/>
            <person name="Frace M.A."/>
            <person name="Tang K."/>
            <person name="Arrowood M.J."/>
            <person name="Moss D.M."/>
            <person name="Zhang L."/>
            <person name="Feng Y."/>
            <person name="Xiao L."/>
        </authorList>
    </citation>
    <scope>NUCLEOTIDE SEQUENCE [LARGE SCALE GENOMIC DNA]</scope>
    <source>
        <strain evidence="4 5">CHN_HEN01</strain>
    </source>
</reference>